<evidence type="ECO:0000256" key="2">
    <source>
        <dbReference type="ARBA" id="ARBA00010617"/>
    </source>
</evidence>
<accession>A0A1G7YE38</accession>
<organism evidence="10 11">
    <name type="scientific">Pseudonocardia oroxyli</name>
    <dbReference type="NCBI Taxonomy" id="366584"/>
    <lineage>
        <taxon>Bacteria</taxon>
        <taxon>Bacillati</taxon>
        <taxon>Actinomycetota</taxon>
        <taxon>Actinomycetes</taxon>
        <taxon>Pseudonocardiales</taxon>
        <taxon>Pseudonocardiaceae</taxon>
        <taxon>Pseudonocardia</taxon>
    </lineage>
</organism>
<dbReference type="AlphaFoldDB" id="A0A1G7YE38"/>
<dbReference type="GO" id="GO:0016705">
    <property type="term" value="F:oxidoreductase activity, acting on paired donors, with incorporation or reduction of molecular oxygen"/>
    <property type="evidence" value="ECO:0007669"/>
    <property type="project" value="InterPro"/>
</dbReference>
<keyword evidence="5 9" id="KW-0560">Oxidoreductase</keyword>
<evidence type="ECO:0000256" key="4">
    <source>
        <dbReference type="ARBA" id="ARBA00022723"/>
    </source>
</evidence>
<evidence type="ECO:0000313" key="10">
    <source>
        <dbReference type="EMBL" id="SDG94617.1"/>
    </source>
</evidence>
<dbReference type="EMBL" id="FNBE01000017">
    <property type="protein sequence ID" value="SDG94617.1"/>
    <property type="molecule type" value="Genomic_DNA"/>
</dbReference>
<gene>
    <name evidence="10" type="ORF">SAMN05216377_11721</name>
</gene>
<evidence type="ECO:0000256" key="1">
    <source>
        <dbReference type="ARBA" id="ARBA00001971"/>
    </source>
</evidence>
<comment type="similarity">
    <text evidence="2 9">Belongs to the cytochrome P450 family.</text>
</comment>
<evidence type="ECO:0000313" key="11">
    <source>
        <dbReference type="Proteomes" id="UP000198967"/>
    </source>
</evidence>
<dbReference type="Gene3D" id="1.10.630.10">
    <property type="entry name" value="Cytochrome P450"/>
    <property type="match status" value="1"/>
</dbReference>
<keyword evidence="7 9" id="KW-0503">Monooxygenase</keyword>
<dbReference type="Proteomes" id="UP000198967">
    <property type="component" value="Unassembled WGS sequence"/>
</dbReference>
<dbReference type="GO" id="GO:0005506">
    <property type="term" value="F:iron ion binding"/>
    <property type="evidence" value="ECO:0007669"/>
    <property type="project" value="InterPro"/>
</dbReference>
<comment type="cofactor">
    <cofactor evidence="1 8">
        <name>heme</name>
        <dbReference type="ChEBI" id="CHEBI:30413"/>
    </cofactor>
</comment>
<keyword evidence="6 8" id="KW-0408">Iron</keyword>
<proteinExistence type="inferred from homology"/>
<evidence type="ECO:0000256" key="3">
    <source>
        <dbReference type="ARBA" id="ARBA00022617"/>
    </source>
</evidence>
<dbReference type="PANTHER" id="PTHR24286:SF24">
    <property type="entry name" value="LANOSTEROL 14-ALPHA DEMETHYLASE"/>
    <property type="match status" value="1"/>
</dbReference>
<sequence>MAIVDQVRARYSSVLTVPLPRGVDRRLREPGAARPFGPVPPGTAEIPGDFGLPLLGHTLGYVRLGHELTRRRTERYGPVWWMGGPLGRSVVVAGPAATREVLVNRDKAFSQEGWRTLVDRFFHRGLMLLDFDEHRMHRRIMQEAFTADRVAGYVRQAAPVVRSTLDTWSGDMRIHPALTQLTLDVAARVFMDSGSQSDEINRAFVACVRGANAFVRRPLPGTRWKKGLDGRAVLERWFRDALPAKRAGTGDDLFSALCHARTPEGEAFSDDDVVNHMIFLMMAAHDTSTTTATSAAYHLGLHPEWQEKARAESLALGDGHLGVADLRSLTTLDHVVSEALRLDAPVPVVLRTAVKDTTVLGHHIPAGTRVTVAQAVNHYDPQCWDSPETFDPDRFAAPPKDRDAFVPFGGGVHKCIGLWFGRYEVLTILHELLRTHRWTSEPGLRWDNTSLPVPVGGVPVRLRRL</sequence>
<reference evidence="10 11" key="1">
    <citation type="submission" date="2016-10" db="EMBL/GenBank/DDBJ databases">
        <authorList>
            <person name="de Groot N.N."/>
        </authorList>
    </citation>
    <scope>NUCLEOTIDE SEQUENCE [LARGE SCALE GENOMIC DNA]</scope>
    <source>
        <strain evidence="10 11">CGMCC 4.3143</strain>
    </source>
</reference>
<dbReference type="Pfam" id="PF00067">
    <property type="entry name" value="p450"/>
    <property type="match status" value="2"/>
</dbReference>
<dbReference type="PRINTS" id="PR00463">
    <property type="entry name" value="EP450I"/>
</dbReference>
<dbReference type="PROSITE" id="PS00086">
    <property type="entry name" value="CYTOCHROME_P450"/>
    <property type="match status" value="1"/>
</dbReference>
<dbReference type="InterPro" id="IPR002401">
    <property type="entry name" value="Cyt_P450_E_grp-I"/>
</dbReference>
<dbReference type="STRING" id="366584.SAMN05216377_11721"/>
<dbReference type="InterPro" id="IPR001128">
    <property type="entry name" value="Cyt_P450"/>
</dbReference>
<dbReference type="GO" id="GO:0020037">
    <property type="term" value="F:heme binding"/>
    <property type="evidence" value="ECO:0007669"/>
    <property type="project" value="InterPro"/>
</dbReference>
<keyword evidence="3 8" id="KW-0349">Heme</keyword>
<evidence type="ECO:0000256" key="8">
    <source>
        <dbReference type="PIRSR" id="PIRSR602401-1"/>
    </source>
</evidence>
<evidence type="ECO:0000256" key="7">
    <source>
        <dbReference type="ARBA" id="ARBA00023033"/>
    </source>
</evidence>
<evidence type="ECO:0000256" key="9">
    <source>
        <dbReference type="RuleBase" id="RU000461"/>
    </source>
</evidence>
<keyword evidence="4 8" id="KW-0479">Metal-binding</keyword>
<dbReference type="PANTHER" id="PTHR24286">
    <property type="entry name" value="CYTOCHROME P450 26"/>
    <property type="match status" value="1"/>
</dbReference>
<dbReference type="InterPro" id="IPR036396">
    <property type="entry name" value="Cyt_P450_sf"/>
</dbReference>
<name>A0A1G7YE38_PSEOR</name>
<dbReference type="InterPro" id="IPR017972">
    <property type="entry name" value="Cyt_P450_CS"/>
</dbReference>
<dbReference type="GO" id="GO:0004497">
    <property type="term" value="F:monooxygenase activity"/>
    <property type="evidence" value="ECO:0007669"/>
    <property type="project" value="UniProtKB-KW"/>
</dbReference>
<dbReference type="RefSeq" id="WP_093088709.1">
    <property type="nucleotide sequence ID" value="NZ_FNBE01000017.1"/>
</dbReference>
<dbReference type="SUPFAM" id="SSF48264">
    <property type="entry name" value="Cytochrome P450"/>
    <property type="match status" value="1"/>
</dbReference>
<dbReference type="OrthoDB" id="5290182at2"/>
<feature type="binding site" description="axial binding residue" evidence="8">
    <location>
        <position position="415"/>
    </location>
    <ligand>
        <name>heme</name>
        <dbReference type="ChEBI" id="CHEBI:30413"/>
    </ligand>
    <ligandPart>
        <name>Fe</name>
        <dbReference type="ChEBI" id="CHEBI:18248"/>
    </ligandPart>
</feature>
<dbReference type="GO" id="GO:0016125">
    <property type="term" value="P:sterol metabolic process"/>
    <property type="evidence" value="ECO:0007669"/>
    <property type="project" value="TreeGrafter"/>
</dbReference>
<keyword evidence="11" id="KW-1185">Reference proteome</keyword>
<protein>
    <submittedName>
        <fullName evidence="10">Cytochrome P450</fullName>
    </submittedName>
</protein>
<evidence type="ECO:0000256" key="6">
    <source>
        <dbReference type="ARBA" id="ARBA00023004"/>
    </source>
</evidence>
<evidence type="ECO:0000256" key="5">
    <source>
        <dbReference type="ARBA" id="ARBA00023002"/>
    </source>
</evidence>